<reference evidence="1 2" key="1">
    <citation type="journal article" date="2020" name="ISME J.">
        <title>Comparative genomics reveals insights into cyanobacterial evolution and habitat adaptation.</title>
        <authorList>
            <person name="Chen M.Y."/>
            <person name="Teng W.K."/>
            <person name="Zhao L."/>
            <person name="Hu C.X."/>
            <person name="Zhou Y.K."/>
            <person name="Han B.P."/>
            <person name="Song L.R."/>
            <person name="Shu W.S."/>
        </authorList>
    </citation>
    <scope>NUCLEOTIDE SEQUENCE [LARGE SCALE GENOMIC DNA]</scope>
    <source>
        <strain evidence="1 2">FACHB-838</strain>
    </source>
</reference>
<proteinExistence type="predicted"/>
<evidence type="ECO:0000313" key="1">
    <source>
        <dbReference type="EMBL" id="MBD2533792.1"/>
    </source>
</evidence>
<dbReference type="Proteomes" id="UP000623440">
    <property type="component" value="Unassembled WGS sequence"/>
</dbReference>
<sequence length="128" mass="13501">MKFPSKVLVVLTSTFGLFSINFAVSLPAIASVICVGGTISNYSNGSLASCILGQDTTVQVSSPSSGSSNFECLAQKFISFNEKAQFTGCQLSQEIQLRKGNSIETCPAEYKVNVSVESNGTQSITCNP</sequence>
<keyword evidence="2" id="KW-1185">Reference proteome</keyword>
<accession>A0ABR8DWE8</accession>
<comment type="caution">
    <text evidence="1">The sequence shown here is derived from an EMBL/GenBank/DDBJ whole genome shotgun (WGS) entry which is preliminary data.</text>
</comment>
<gene>
    <name evidence="1" type="ORF">H6G97_31250</name>
</gene>
<evidence type="ECO:0000313" key="2">
    <source>
        <dbReference type="Proteomes" id="UP000623440"/>
    </source>
</evidence>
<protein>
    <recommendedName>
        <fullName evidence="3">Secreted protein</fullName>
    </recommendedName>
</protein>
<organism evidence="1 2">
    <name type="scientific">Nostoc flagelliforme FACHB-838</name>
    <dbReference type="NCBI Taxonomy" id="2692904"/>
    <lineage>
        <taxon>Bacteria</taxon>
        <taxon>Bacillati</taxon>
        <taxon>Cyanobacteriota</taxon>
        <taxon>Cyanophyceae</taxon>
        <taxon>Nostocales</taxon>
        <taxon>Nostocaceae</taxon>
        <taxon>Nostoc</taxon>
    </lineage>
</organism>
<evidence type="ECO:0008006" key="3">
    <source>
        <dbReference type="Google" id="ProtNLM"/>
    </source>
</evidence>
<dbReference type="EMBL" id="JACJSI010000114">
    <property type="protein sequence ID" value="MBD2533792.1"/>
    <property type="molecule type" value="Genomic_DNA"/>
</dbReference>
<name>A0ABR8DWE8_9NOSO</name>